<dbReference type="EMBL" id="CM037162">
    <property type="protein sequence ID" value="KAH7863050.1"/>
    <property type="molecule type" value="Genomic_DNA"/>
</dbReference>
<gene>
    <name evidence="1" type="ORF">Vadar_012650</name>
</gene>
<name>A0ACB7ZBD1_9ERIC</name>
<comment type="caution">
    <text evidence="1">The sequence shown here is derived from an EMBL/GenBank/DDBJ whole genome shotgun (WGS) entry which is preliminary data.</text>
</comment>
<reference evidence="1 2" key="1">
    <citation type="journal article" date="2021" name="Hortic Res">
        <title>High-quality reference genome and annotation aids understanding of berry development for evergreen blueberry (Vaccinium darrowii).</title>
        <authorList>
            <person name="Yu J."/>
            <person name="Hulse-Kemp A.M."/>
            <person name="Babiker E."/>
            <person name="Staton M."/>
        </authorList>
    </citation>
    <scope>NUCLEOTIDE SEQUENCE [LARGE SCALE GENOMIC DNA]</scope>
    <source>
        <strain evidence="2">cv. NJ 8807/NJ 8810</strain>
        <tissue evidence="1">Young leaf</tissue>
    </source>
</reference>
<proteinExistence type="predicted"/>
<sequence>MNPKQVLLLGGAFCACTWHFFYNSKALEELVALQAALTVSGNATMCFAAFCIYKLSEGSSNCPPNLFLSLFGVILFAAGTSEDVVELFPEKGLLPSTLKYLGIGNLPNLKSMNKSGLQLLGFLEYMEIENCPQLKSLPEEGLPTSLLGLRIVDNPLLEPHCRREEGEDWHKISHVSAICIDGEGIFDQIYLSPVDPLFWYHYSLYEHKFFLDILQRRD</sequence>
<protein>
    <submittedName>
        <fullName evidence="1">Uncharacterized protein</fullName>
    </submittedName>
</protein>
<evidence type="ECO:0000313" key="2">
    <source>
        <dbReference type="Proteomes" id="UP000828048"/>
    </source>
</evidence>
<accession>A0ACB7ZBD1</accession>
<dbReference type="Proteomes" id="UP000828048">
    <property type="component" value="Chromosome 12"/>
</dbReference>
<keyword evidence="2" id="KW-1185">Reference proteome</keyword>
<organism evidence="1 2">
    <name type="scientific">Vaccinium darrowii</name>
    <dbReference type="NCBI Taxonomy" id="229202"/>
    <lineage>
        <taxon>Eukaryota</taxon>
        <taxon>Viridiplantae</taxon>
        <taxon>Streptophyta</taxon>
        <taxon>Embryophyta</taxon>
        <taxon>Tracheophyta</taxon>
        <taxon>Spermatophyta</taxon>
        <taxon>Magnoliopsida</taxon>
        <taxon>eudicotyledons</taxon>
        <taxon>Gunneridae</taxon>
        <taxon>Pentapetalae</taxon>
        <taxon>asterids</taxon>
        <taxon>Ericales</taxon>
        <taxon>Ericaceae</taxon>
        <taxon>Vaccinioideae</taxon>
        <taxon>Vaccinieae</taxon>
        <taxon>Vaccinium</taxon>
    </lineage>
</organism>
<evidence type="ECO:0000313" key="1">
    <source>
        <dbReference type="EMBL" id="KAH7863050.1"/>
    </source>
</evidence>